<name>A0ABX2SYR1_9BACL</name>
<evidence type="ECO:0000256" key="5">
    <source>
        <dbReference type="RuleBase" id="RU003792"/>
    </source>
</evidence>
<organism evidence="7 8">
    <name type="scientific">Gemelliphila palaticanis</name>
    <dbReference type="NCBI Taxonomy" id="81950"/>
    <lineage>
        <taxon>Bacteria</taxon>
        <taxon>Bacillati</taxon>
        <taxon>Bacillota</taxon>
        <taxon>Bacilli</taxon>
        <taxon>Bacillales</taxon>
        <taxon>Gemellaceae</taxon>
        <taxon>Gemelliphila</taxon>
    </lineage>
</organism>
<keyword evidence="3 4" id="KW-0413">Isomerase</keyword>
<evidence type="ECO:0000256" key="1">
    <source>
        <dbReference type="ARBA" id="ARBA00009375"/>
    </source>
</evidence>
<dbReference type="InterPro" id="IPR020097">
    <property type="entry name" value="PsdUridine_synth_TruA_a/b_dom"/>
</dbReference>
<evidence type="ECO:0000256" key="2">
    <source>
        <dbReference type="ARBA" id="ARBA00022694"/>
    </source>
</evidence>
<dbReference type="RefSeq" id="WP_179940737.1">
    <property type="nucleotide sequence ID" value="NZ_JACBYF010000004.1"/>
</dbReference>
<dbReference type="InterPro" id="IPR020103">
    <property type="entry name" value="PsdUridine_synth_cat_dom_sf"/>
</dbReference>
<accession>A0ABX2SYR1</accession>
<evidence type="ECO:0000256" key="4">
    <source>
        <dbReference type="HAMAP-Rule" id="MF_00171"/>
    </source>
</evidence>
<dbReference type="PANTHER" id="PTHR11142:SF0">
    <property type="entry name" value="TRNA PSEUDOURIDINE SYNTHASE-LIKE 1"/>
    <property type="match status" value="1"/>
</dbReference>
<dbReference type="InterPro" id="IPR020095">
    <property type="entry name" value="PsdUridine_synth_TruA_C"/>
</dbReference>
<feature type="domain" description="Pseudouridine synthase I TruA alpha/beta" evidence="6">
    <location>
        <begin position="147"/>
        <end position="246"/>
    </location>
</feature>
<dbReference type="EC" id="5.4.99.12" evidence="4"/>
<evidence type="ECO:0000259" key="6">
    <source>
        <dbReference type="Pfam" id="PF01416"/>
    </source>
</evidence>
<dbReference type="Pfam" id="PF01416">
    <property type="entry name" value="PseudoU_synth_1"/>
    <property type="match status" value="2"/>
</dbReference>
<dbReference type="EMBL" id="JACBYF010000004">
    <property type="protein sequence ID" value="NYS47163.1"/>
    <property type="molecule type" value="Genomic_DNA"/>
</dbReference>
<comment type="caution">
    <text evidence="7">The sequence shown here is derived from an EMBL/GenBank/DDBJ whole genome shotgun (WGS) entry which is preliminary data.</text>
</comment>
<gene>
    <name evidence="4 7" type="primary">truA</name>
    <name evidence="7" type="ORF">HZY85_03000</name>
</gene>
<keyword evidence="2 4" id="KW-0819">tRNA processing</keyword>
<sequence length="258" mass="29951">MRIVLICKYDGTNYHGFQIQSNHLTVQEVIEKSLKKIHKGLDIRIHMSGRTDSGVHAYCQPIHFDTHLSISNEGWIRSVNAYLPKDVRIIDAINLGNSDFHVRFNSVEKTYEYKLFIGRYVDPFLVNYVGHYPLKFDYNKAKECIPYFLGTHDFSSFCSKNSSIENKIRTIHNFKIEQSGNLVTFEITGDGFLYNMVRIIVGTIIDVAHGKYDKEYIKYIFQRRDRSLAGKRADASGLYLKSIKYDNKLVNNFLKNNI</sequence>
<dbReference type="CDD" id="cd02570">
    <property type="entry name" value="PseudoU_synth_EcTruA"/>
    <property type="match status" value="1"/>
</dbReference>
<evidence type="ECO:0000313" key="7">
    <source>
        <dbReference type="EMBL" id="NYS47163.1"/>
    </source>
</evidence>
<dbReference type="PIRSF" id="PIRSF001430">
    <property type="entry name" value="tRNA_psdUrid_synth"/>
    <property type="match status" value="1"/>
</dbReference>
<dbReference type="InterPro" id="IPR020094">
    <property type="entry name" value="TruA/RsuA/RluB/E/F_N"/>
</dbReference>
<dbReference type="PANTHER" id="PTHR11142">
    <property type="entry name" value="PSEUDOURIDYLATE SYNTHASE"/>
    <property type="match status" value="1"/>
</dbReference>
<dbReference type="Gene3D" id="3.30.70.660">
    <property type="entry name" value="Pseudouridine synthase I, catalytic domain, C-terminal subdomain"/>
    <property type="match status" value="1"/>
</dbReference>
<feature type="domain" description="Pseudouridine synthase I TruA alpha/beta" evidence="6">
    <location>
        <begin position="8"/>
        <end position="105"/>
    </location>
</feature>
<dbReference type="NCBIfam" id="TIGR00071">
    <property type="entry name" value="hisT_truA"/>
    <property type="match status" value="1"/>
</dbReference>
<dbReference type="Proteomes" id="UP000531840">
    <property type="component" value="Unassembled WGS sequence"/>
</dbReference>
<comment type="subunit">
    <text evidence="4">Homodimer.</text>
</comment>
<dbReference type="Gene3D" id="3.30.70.580">
    <property type="entry name" value="Pseudouridine synthase I, catalytic domain, N-terminal subdomain"/>
    <property type="match status" value="1"/>
</dbReference>
<dbReference type="GO" id="GO:0160147">
    <property type="term" value="F:tRNA pseudouridine(38-40) synthase activity"/>
    <property type="evidence" value="ECO:0007669"/>
    <property type="project" value="UniProtKB-EC"/>
</dbReference>
<dbReference type="SUPFAM" id="SSF55120">
    <property type="entry name" value="Pseudouridine synthase"/>
    <property type="match status" value="1"/>
</dbReference>
<proteinExistence type="inferred from homology"/>
<comment type="caution">
    <text evidence="4">Lacks conserved residue(s) required for the propagation of feature annotation.</text>
</comment>
<evidence type="ECO:0000313" key="8">
    <source>
        <dbReference type="Proteomes" id="UP000531840"/>
    </source>
</evidence>
<comment type="catalytic activity">
    <reaction evidence="4 5">
        <text>uridine(38/39/40) in tRNA = pseudouridine(38/39/40) in tRNA</text>
        <dbReference type="Rhea" id="RHEA:22376"/>
        <dbReference type="Rhea" id="RHEA-COMP:10085"/>
        <dbReference type="Rhea" id="RHEA-COMP:10087"/>
        <dbReference type="ChEBI" id="CHEBI:65314"/>
        <dbReference type="ChEBI" id="CHEBI:65315"/>
        <dbReference type="EC" id="5.4.99.12"/>
    </reaction>
</comment>
<protein>
    <recommendedName>
        <fullName evidence="4">tRNA pseudouridine synthase A</fullName>
        <ecNumber evidence="4">5.4.99.12</ecNumber>
    </recommendedName>
    <alternativeName>
        <fullName evidence="4">tRNA pseudouridine(38-40) synthase</fullName>
    </alternativeName>
    <alternativeName>
        <fullName evidence="4">tRNA pseudouridylate synthase I</fullName>
    </alternativeName>
    <alternativeName>
        <fullName evidence="4">tRNA-uridine isomerase I</fullName>
    </alternativeName>
</protein>
<feature type="binding site" evidence="4">
    <location>
        <position position="111"/>
    </location>
    <ligand>
        <name>substrate</name>
    </ligand>
</feature>
<dbReference type="HAMAP" id="MF_00171">
    <property type="entry name" value="TruA"/>
    <property type="match status" value="1"/>
</dbReference>
<comment type="similarity">
    <text evidence="1 4 5">Belongs to the tRNA pseudouridine synthase TruA family.</text>
</comment>
<reference evidence="7 8" key="1">
    <citation type="submission" date="2020-07" db="EMBL/GenBank/DDBJ databases">
        <title>MOT database genomes.</title>
        <authorList>
            <person name="Joseph S."/>
            <person name="Aduse-Opoku J."/>
            <person name="Hashim A."/>
            <person name="Wade W."/>
            <person name="Curtis M."/>
        </authorList>
    </citation>
    <scope>NUCLEOTIDE SEQUENCE [LARGE SCALE GENOMIC DNA]</scope>
    <source>
        <strain evidence="7 8">CIP 106318</strain>
    </source>
</reference>
<dbReference type="InterPro" id="IPR001406">
    <property type="entry name" value="PsdUridine_synth_TruA"/>
</dbReference>
<comment type="function">
    <text evidence="4">Formation of pseudouridine at positions 38, 39 and 40 in the anticodon stem and loop of transfer RNAs.</text>
</comment>
<keyword evidence="8" id="KW-1185">Reference proteome</keyword>
<feature type="active site" description="Nucleophile" evidence="4">
    <location>
        <position position="52"/>
    </location>
</feature>
<evidence type="ECO:0000256" key="3">
    <source>
        <dbReference type="ARBA" id="ARBA00023235"/>
    </source>
</evidence>